<dbReference type="InterPro" id="IPR036250">
    <property type="entry name" value="AcylCo_DH-like_C"/>
</dbReference>
<comment type="cofactor">
    <cofactor evidence="1">
        <name>FAD</name>
        <dbReference type="ChEBI" id="CHEBI:57692"/>
    </cofactor>
</comment>
<dbReference type="FunFam" id="1.10.540.10:FF:000031">
    <property type="entry name" value="Nitroalkane oxidase"/>
    <property type="match status" value="1"/>
</dbReference>
<dbReference type="InterPro" id="IPR037069">
    <property type="entry name" value="AcylCoA_DH/ox_N_sf"/>
</dbReference>
<feature type="domain" description="Acyl-CoA dehydrogenase/oxidase C-terminal" evidence="5">
    <location>
        <begin position="269"/>
        <end position="415"/>
    </location>
</feature>
<evidence type="ECO:0000256" key="2">
    <source>
        <dbReference type="ARBA" id="ARBA00009347"/>
    </source>
</evidence>
<dbReference type="EnsemblFungi" id="FOXG_08703T0">
    <property type="protein sequence ID" value="FOXG_08703P0"/>
    <property type="gene ID" value="FOXG_08703"/>
</dbReference>
<dbReference type="SMR" id="A0A0C4DHU7"/>
<dbReference type="Gene3D" id="1.20.140.10">
    <property type="entry name" value="Butyryl-CoA Dehydrogenase, subunit A, domain 3"/>
    <property type="match status" value="1"/>
</dbReference>
<evidence type="ECO:0000256" key="4">
    <source>
        <dbReference type="ARBA" id="ARBA00022827"/>
    </source>
</evidence>
<dbReference type="AlphaFoldDB" id="A0A0C4DHU7"/>
<evidence type="ECO:0000256" key="3">
    <source>
        <dbReference type="ARBA" id="ARBA00022630"/>
    </source>
</evidence>
<dbReference type="CDD" id="cd00567">
    <property type="entry name" value="ACAD"/>
    <property type="match status" value="1"/>
</dbReference>
<dbReference type="GO" id="GO:0003995">
    <property type="term" value="F:acyl-CoA dehydrogenase activity"/>
    <property type="evidence" value="ECO:0007669"/>
    <property type="project" value="TreeGrafter"/>
</dbReference>
<evidence type="ECO:0000259" key="6">
    <source>
        <dbReference type="Pfam" id="PF02771"/>
    </source>
</evidence>
<gene>
    <name evidence="7" type="primary">28950325</name>
</gene>
<proteinExistence type="inferred from homology"/>
<dbReference type="FunFam" id="1.20.140.10:FF:000038">
    <property type="entry name" value="Nitroalkane oxidase"/>
    <property type="match status" value="1"/>
</dbReference>
<dbReference type="SUPFAM" id="SSF56645">
    <property type="entry name" value="Acyl-CoA dehydrogenase NM domain-like"/>
    <property type="match status" value="1"/>
</dbReference>
<dbReference type="GO" id="GO:0050660">
    <property type="term" value="F:flavin adenine dinucleotide binding"/>
    <property type="evidence" value="ECO:0007669"/>
    <property type="project" value="InterPro"/>
</dbReference>
<accession>A0A0C4DHU7</accession>
<comment type="similarity">
    <text evidence="2">Belongs to the acyl-CoA dehydrogenase family.</text>
</comment>
<evidence type="ECO:0000313" key="7">
    <source>
        <dbReference type="EnsemblFungi" id="FOXG_08703P0"/>
    </source>
</evidence>
<keyword evidence="4" id="KW-0274">FAD</keyword>
<dbReference type="InterPro" id="IPR009075">
    <property type="entry name" value="AcylCo_DH/oxidase_C"/>
</dbReference>
<keyword evidence="3" id="KW-0285">Flavoprotein</keyword>
<reference evidence="7" key="2">
    <citation type="submission" date="2025-08" db="UniProtKB">
        <authorList>
            <consortium name="EnsemblFungi"/>
        </authorList>
    </citation>
    <scope>IDENTIFICATION</scope>
    <source>
        <strain evidence="7">4287 / CBS 123668 / FGSC 9935 / NRRL 34936</strain>
    </source>
</reference>
<name>A0A0C4DHU7_FUSOF</name>
<dbReference type="Gene3D" id="2.40.110.10">
    <property type="entry name" value="Butyryl-CoA Dehydrogenase, subunit A, domain 2"/>
    <property type="match status" value="1"/>
</dbReference>
<dbReference type="Gene3D" id="1.10.540.10">
    <property type="entry name" value="Acyl-CoA dehydrogenase/oxidase, N-terminal domain"/>
    <property type="match status" value="1"/>
</dbReference>
<evidence type="ECO:0000259" key="5">
    <source>
        <dbReference type="Pfam" id="PF00441"/>
    </source>
</evidence>
<dbReference type="SUPFAM" id="SSF47203">
    <property type="entry name" value="Acyl-CoA dehydrogenase C-terminal domain-like"/>
    <property type="match status" value="1"/>
</dbReference>
<dbReference type="InterPro" id="IPR013786">
    <property type="entry name" value="AcylCoA_DH/ox_N"/>
</dbReference>
<dbReference type="PANTHER" id="PTHR43884:SF12">
    <property type="entry name" value="ISOVALERYL-COA DEHYDROGENASE, MITOCHONDRIAL-RELATED"/>
    <property type="match status" value="1"/>
</dbReference>
<feature type="domain" description="Acyl-CoA dehydrogenase/oxidase N-terminal" evidence="6">
    <location>
        <begin position="8"/>
        <end position="124"/>
    </location>
</feature>
<dbReference type="STRING" id="426428.A0A0C4DHU7"/>
<organism evidence="7 8">
    <name type="scientific">Fusarium oxysporum (strain Fo5176)</name>
    <name type="common">Fusarium vascular wilt</name>
    <dbReference type="NCBI Taxonomy" id="660025"/>
    <lineage>
        <taxon>Eukaryota</taxon>
        <taxon>Fungi</taxon>
        <taxon>Dikarya</taxon>
        <taxon>Ascomycota</taxon>
        <taxon>Pezizomycotina</taxon>
        <taxon>Sordariomycetes</taxon>
        <taxon>Hypocreomycetidae</taxon>
        <taxon>Hypocreales</taxon>
        <taxon>Nectriaceae</taxon>
        <taxon>Fusarium</taxon>
        <taxon>Fusarium oxysporum species complex</taxon>
    </lineage>
</organism>
<dbReference type="Pfam" id="PF00441">
    <property type="entry name" value="Acyl-CoA_dh_1"/>
    <property type="match status" value="1"/>
</dbReference>
<dbReference type="PANTHER" id="PTHR43884">
    <property type="entry name" value="ACYL-COA DEHYDROGENASE"/>
    <property type="match status" value="1"/>
</dbReference>
<dbReference type="InterPro" id="IPR046373">
    <property type="entry name" value="Acyl-CoA_Oxase/DH_mid-dom_sf"/>
</dbReference>
<reference evidence="8" key="1">
    <citation type="journal article" date="2012" name="Mol. Plant Microbe Interact.">
        <title>A highly conserved effector in Fusarium oxysporum is required for full virulence on Arabidopsis.</title>
        <authorList>
            <person name="Thatcher L.F."/>
            <person name="Gardiner D.M."/>
            <person name="Kazan K."/>
            <person name="Manners J."/>
        </authorList>
    </citation>
    <scope>NUCLEOTIDE SEQUENCE [LARGE SCALE GENOMIC DNA]</scope>
    <source>
        <strain evidence="8">Fo5176</strain>
    </source>
</reference>
<protein>
    <submittedName>
        <fullName evidence="7">Nitroalkane oxidase</fullName>
    </submittedName>
</protein>
<dbReference type="GO" id="GO:0046359">
    <property type="term" value="P:butyrate catabolic process"/>
    <property type="evidence" value="ECO:0007669"/>
    <property type="project" value="TreeGrafter"/>
</dbReference>
<sequence length="439" mass="48209">MVDFKLSPSQLEARRHAQAFANTVLTKASAEYSTQKDQLSRFQATRPFYREAVRHGLIKAQVPIPLGGTMESLVHESIILEELFAVEPATSITIVATALGLMPVILCDSPSLQEKLLKPFISGEGEPLASLMHSEPNGTANWLQKGGPGLQTTVRKVGNEWIINGEKLWPSNSGGWDYKGADLACVVCRVSDDPSKPQDPNVDPATQIAVLLVTRETIANNKKDAYQILGEPELAGHITTSGPHTRFTEFRVPHENLLCTPGLKAQGLVETAFAMSAALVGAMAIGTARAAFEEALAFAKSDTRGGFKPIIEHQSVADKLIDCKIRLETSRLLVWKAVTTLEDEALEWKVKLEMAMQTKIYTTDVAVECVIDAMKAVGMKSYAKDMSFPRLLNEVMCYPLFDGGNIGLRRRQMQRVMALEDYEPWAATYGSSKVDKSRL</sequence>
<dbReference type="Proteomes" id="UP000002489">
    <property type="component" value="Unassembled WGS sequence"/>
</dbReference>
<evidence type="ECO:0000313" key="8">
    <source>
        <dbReference type="Proteomes" id="UP000002489"/>
    </source>
</evidence>
<dbReference type="Pfam" id="PF02771">
    <property type="entry name" value="Acyl-CoA_dh_N"/>
    <property type="match status" value="1"/>
</dbReference>
<dbReference type="GO" id="GO:0033539">
    <property type="term" value="P:fatty acid beta-oxidation using acyl-CoA dehydrogenase"/>
    <property type="evidence" value="ECO:0007669"/>
    <property type="project" value="TreeGrafter"/>
</dbReference>
<dbReference type="FunFam" id="2.40.110.10:FF:000022">
    <property type="entry name" value="Nitroalkane oxidase"/>
    <property type="match status" value="1"/>
</dbReference>
<evidence type="ECO:0000256" key="1">
    <source>
        <dbReference type="ARBA" id="ARBA00001974"/>
    </source>
</evidence>
<dbReference type="VEuPathDB" id="FungiDB:FOXG_08703"/>
<dbReference type="InterPro" id="IPR009100">
    <property type="entry name" value="AcylCoA_DH/oxidase_NM_dom_sf"/>
</dbReference>